<reference evidence="2 3" key="2">
    <citation type="submission" date="2021-10" db="EMBL/GenBank/DDBJ databases">
        <authorList>
            <person name="Piombo E."/>
        </authorList>
    </citation>
    <scope>NUCLEOTIDE SEQUENCE [LARGE SCALE GENOMIC DNA]</scope>
</reference>
<dbReference type="EMBL" id="CABFNO020001240">
    <property type="protein sequence ID" value="CAG9970927.1"/>
    <property type="molecule type" value="Genomic_DNA"/>
</dbReference>
<evidence type="ECO:0000256" key="1">
    <source>
        <dbReference type="SAM" id="Phobius"/>
    </source>
</evidence>
<sequence length="147" mass="15959">MSRRVPVETGRHAAYVGPILYRDTCIVGVDCVLEARKCNTHLMLVTPLPHYIASQYLISYHSEGASSAIANPHDVGLHLFIAPLRTNSSLFATPMLLMLLLTCIYSLSMRQSLGMPSSRVPPASCGAASVVLGLEKSKTPADMWSLM</sequence>
<keyword evidence="1" id="KW-1133">Transmembrane helix</keyword>
<keyword evidence="1" id="KW-0472">Membrane</keyword>
<evidence type="ECO:0000313" key="3">
    <source>
        <dbReference type="Proteomes" id="UP000754883"/>
    </source>
</evidence>
<dbReference type="OrthoDB" id="10292148at2759"/>
<dbReference type="Proteomes" id="UP000754883">
    <property type="component" value="Unassembled WGS sequence"/>
</dbReference>
<reference evidence="3" key="1">
    <citation type="submission" date="2019-06" db="EMBL/GenBank/DDBJ databases">
        <authorList>
            <person name="Broberg M."/>
        </authorList>
    </citation>
    <scope>NUCLEOTIDE SEQUENCE [LARGE SCALE GENOMIC DNA]</scope>
</reference>
<proteinExistence type="predicted"/>
<protein>
    <submittedName>
        <fullName evidence="2">Uncharacterized protein</fullName>
    </submittedName>
</protein>
<comment type="caution">
    <text evidence="2">The sequence shown here is derived from an EMBL/GenBank/DDBJ whole genome shotgun (WGS) entry which is preliminary data.</text>
</comment>
<dbReference type="AlphaFoldDB" id="A0A9N9U0L7"/>
<name>A0A9N9U0L7_9HYPO</name>
<keyword evidence="3" id="KW-1185">Reference proteome</keyword>
<keyword evidence="1" id="KW-0812">Transmembrane</keyword>
<evidence type="ECO:0000313" key="2">
    <source>
        <dbReference type="EMBL" id="CAG9970927.1"/>
    </source>
</evidence>
<accession>A0A9N9U0L7</accession>
<feature type="transmembrane region" description="Helical" evidence="1">
    <location>
        <begin position="89"/>
        <end position="107"/>
    </location>
</feature>
<organism evidence="2 3">
    <name type="scientific">Clonostachys byssicola</name>
    <dbReference type="NCBI Taxonomy" id="160290"/>
    <lineage>
        <taxon>Eukaryota</taxon>
        <taxon>Fungi</taxon>
        <taxon>Dikarya</taxon>
        <taxon>Ascomycota</taxon>
        <taxon>Pezizomycotina</taxon>
        <taxon>Sordariomycetes</taxon>
        <taxon>Hypocreomycetidae</taxon>
        <taxon>Hypocreales</taxon>
        <taxon>Bionectriaceae</taxon>
        <taxon>Clonostachys</taxon>
    </lineage>
</organism>
<gene>
    <name evidence="2" type="ORF">CBYS24578_00000193</name>
</gene>